<sequence>MPFQAPAEGSVHGHLEIEVLPTLKFFVTVPPAKRLDRPVAVCTALASIVFMPPVRTQGDPFVHWKVDIERAEAAKASRQQRQKYVTSAMTTMASTISAAPENGSHTLEGLVSTFHHYVPPTVPTTGQVSFPLPQPYIQLSSFQAPWQAPLTLLPFQPPLAPPLSPSPQSLPSPLSPIPSPSPILPPSPILLPYESPPLPILSPSPSWPILPPPPPSSPYRTMWQDPETTPARLGSAAIWQWAPEPALGSEFDLEELIAKLNLVWDGQNQTFWEQFTQDVVEE</sequence>
<gene>
    <name evidence="1" type="ORF">HD556DRAFT_1309557</name>
</gene>
<evidence type="ECO:0000313" key="2">
    <source>
        <dbReference type="Proteomes" id="UP000719766"/>
    </source>
</evidence>
<comment type="caution">
    <text evidence="1">The sequence shown here is derived from an EMBL/GenBank/DDBJ whole genome shotgun (WGS) entry which is preliminary data.</text>
</comment>
<organism evidence="1 2">
    <name type="scientific">Suillus plorans</name>
    <dbReference type="NCBI Taxonomy" id="116603"/>
    <lineage>
        <taxon>Eukaryota</taxon>
        <taxon>Fungi</taxon>
        <taxon>Dikarya</taxon>
        <taxon>Basidiomycota</taxon>
        <taxon>Agaricomycotina</taxon>
        <taxon>Agaricomycetes</taxon>
        <taxon>Agaricomycetidae</taxon>
        <taxon>Boletales</taxon>
        <taxon>Suillineae</taxon>
        <taxon>Suillaceae</taxon>
        <taxon>Suillus</taxon>
    </lineage>
</organism>
<keyword evidence="2" id="KW-1185">Reference proteome</keyword>
<evidence type="ECO:0000313" key="1">
    <source>
        <dbReference type="EMBL" id="KAG1792004.1"/>
    </source>
</evidence>
<proteinExistence type="predicted"/>
<dbReference type="OrthoDB" id="2688692at2759"/>
<dbReference type="Proteomes" id="UP000719766">
    <property type="component" value="Unassembled WGS sequence"/>
</dbReference>
<dbReference type="AlphaFoldDB" id="A0A9P7ANQ0"/>
<name>A0A9P7ANQ0_9AGAM</name>
<dbReference type="EMBL" id="JABBWE010000039">
    <property type="protein sequence ID" value="KAG1792004.1"/>
    <property type="molecule type" value="Genomic_DNA"/>
</dbReference>
<accession>A0A9P7ANQ0</accession>
<dbReference type="GeneID" id="64594063"/>
<protein>
    <submittedName>
        <fullName evidence="1">Uncharacterized protein</fullName>
    </submittedName>
</protein>
<dbReference type="RefSeq" id="XP_041158703.1">
    <property type="nucleotide sequence ID" value="XM_041300299.1"/>
</dbReference>
<reference evidence="1" key="1">
    <citation type="journal article" date="2020" name="New Phytol.">
        <title>Comparative genomics reveals dynamic genome evolution in host specialist ectomycorrhizal fungi.</title>
        <authorList>
            <person name="Lofgren L.A."/>
            <person name="Nguyen N.H."/>
            <person name="Vilgalys R."/>
            <person name="Ruytinx J."/>
            <person name="Liao H.L."/>
            <person name="Branco S."/>
            <person name="Kuo A."/>
            <person name="LaButti K."/>
            <person name="Lipzen A."/>
            <person name="Andreopoulos W."/>
            <person name="Pangilinan J."/>
            <person name="Riley R."/>
            <person name="Hundley H."/>
            <person name="Na H."/>
            <person name="Barry K."/>
            <person name="Grigoriev I.V."/>
            <person name="Stajich J.E."/>
            <person name="Kennedy P.G."/>
        </authorList>
    </citation>
    <scope>NUCLEOTIDE SEQUENCE</scope>
    <source>
        <strain evidence="1">S12</strain>
    </source>
</reference>